<protein>
    <submittedName>
        <fullName evidence="2">Uncharacterized protein</fullName>
    </submittedName>
</protein>
<evidence type="ECO:0000256" key="1">
    <source>
        <dbReference type="SAM" id="MobiDB-lite"/>
    </source>
</evidence>
<reference evidence="2" key="1">
    <citation type="submission" date="2023-06" db="EMBL/GenBank/DDBJ databases">
        <title>Conoideocrella luteorostrata (Hypocreales: Clavicipitaceae), a potential biocontrol fungus for elongate hemlock scale in United States Christmas tree production areas.</title>
        <authorList>
            <person name="Barrett H."/>
            <person name="Lovett B."/>
            <person name="Macias A.M."/>
            <person name="Stajich J.E."/>
            <person name="Kasson M.T."/>
        </authorList>
    </citation>
    <scope>NUCLEOTIDE SEQUENCE</scope>
    <source>
        <strain evidence="2">ARSEF 14590</strain>
    </source>
</reference>
<comment type="caution">
    <text evidence="2">The sequence shown here is derived from an EMBL/GenBank/DDBJ whole genome shotgun (WGS) entry which is preliminary data.</text>
</comment>
<dbReference type="AlphaFoldDB" id="A0AAJ0CF45"/>
<evidence type="ECO:0000313" key="2">
    <source>
        <dbReference type="EMBL" id="KAK2590703.1"/>
    </source>
</evidence>
<accession>A0AAJ0CF45</accession>
<keyword evidence="3" id="KW-1185">Reference proteome</keyword>
<gene>
    <name evidence="2" type="ORF">QQS21_011614</name>
</gene>
<proteinExistence type="predicted"/>
<evidence type="ECO:0000313" key="3">
    <source>
        <dbReference type="Proteomes" id="UP001251528"/>
    </source>
</evidence>
<sequence>MGKSKPRSNKVSAQNRNTNTKTTTTSVTLTLQPVVSTSSAGAADPILGYKIRVLLHDFLDFTKDPNAARRINSTTNEHYISASYFDDSQAAVIKAALVDIDLSKFNTTAAATEYAQADADTEEALNLKQLG</sequence>
<feature type="region of interest" description="Disordered" evidence="1">
    <location>
        <begin position="1"/>
        <end position="25"/>
    </location>
</feature>
<dbReference type="EMBL" id="JASWJB010000406">
    <property type="protein sequence ID" value="KAK2590703.1"/>
    <property type="molecule type" value="Genomic_DNA"/>
</dbReference>
<dbReference type="Proteomes" id="UP001251528">
    <property type="component" value="Unassembled WGS sequence"/>
</dbReference>
<name>A0AAJ0CF45_9HYPO</name>
<organism evidence="2 3">
    <name type="scientific">Conoideocrella luteorostrata</name>
    <dbReference type="NCBI Taxonomy" id="1105319"/>
    <lineage>
        <taxon>Eukaryota</taxon>
        <taxon>Fungi</taxon>
        <taxon>Dikarya</taxon>
        <taxon>Ascomycota</taxon>
        <taxon>Pezizomycotina</taxon>
        <taxon>Sordariomycetes</taxon>
        <taxon>Hypocreomycetidae</taxon>
        <taxon>Hypocreales</taxon>
        <taxon>Clavicipitaceae</taxon>
        <taxon>Conoideocrella</taxon>
    </lineage>
</organism>